<dbReference type="AlphaFoldDB" id="A0A5B0L270"/>
<name>A0A5B0L270_9PROT</name>
<feature type="region of interest" description="Disordered" evidence="1">
    <location>
        <begin position="228"/>
        <end position="254"/>
    </location>
</feature>
<sequence>MRVRSLFGFRLFLSHRRTRGVGGSDILGRRLHRGRSGPGLRDGRGFRFVVGNHPQPVQAGQTPARGGAAGLPRDHPGFGKMAEDAIHRAAAALQRGGERRLGRPALAAGVGVGRQRRQDGQTIGVDGGVAEPPGRNPAPPPGVGGRAGFSWGVTRWDAHGCVVAGCHDAVSARLSGPAPHGLRAGGFADQDSQWRAALQTAGCRSIAGHGAVARAVEALARAPGAIARRHGATARASSPNRNPGAGTRGPGAVARASGFGRMERWPAAGTLGHGATARVWTALRPRTMER</sequence>
<evidence type="ECO:0000313" key="3">
    <source>
        <dbReference type="Proteomes" id="UP000325333"/>
    </source>
</evidence>
<proteinExistence type="predicted"/>
<comment type="caution">
    <text evidence="2">The sequence shown here is derived from an EMBL/GenBank/DDBJ whole genome shotgun (WGS) entry which is preliminary data.</text>
</comment>
<gene>
    <name evidence="2" type="ORF">FH063_001492</name>
</gene>
<accession>A0A5B0L270</accession>
<organism evidence="2 3">
    <name type="scientific">Azospirillum argentinense</name>
    <dbReference type="NCBI Taxonomy" id="2970906"/>
    <lineage>
        <taxon>Bacteria</taxon>
        <taxon>Pseudomonadati</taxon>
        <taxon>Pseudomonadota</taxon>
        <taxon>Alphaproteobacteria</taxon>
        <taxon>Rhodospirillales</taxon>
        <taxon>Azospirillaceae</taxon>
        <taxon>Azospirillum</taxon>
    </lineage>
</organism>
<dbReference type="Proteomes" id="UP000325333">
    <property type="component" value="Unassembled WGS sequence"/>
</dbReference>
<feature type="region of interest" description="Disordered" evidence="1">
    <location>
        <begin position="109"/>
        <end position="142"/>
    </location>
</feature>
<protein>
    <submittedName>
        <fullName evidence="2">Uncharacterized protein</fullName>
    </submittedName>
</protein>
<evidence type="ECO:0000313" key="2">
    <source>
        <dbReference type="EMBL" id="KAA1057324.1"/>
    </source>
</evidence>
<feature type="region of interest" description="Disordered" evidence="1">
    <location>
        <begin position="54"/>
        <end position="73"/>
    </location>
</feature>
<dbReference type="EMBL" id="VEWN01000002">
    <property type="protein sequence ID" value="KAA1057324.1"/>
    <property type="molecule type" value="Genomic_DNA"/>
</dbReference>
<evidence type="ECO:0000256" key="1">
    <source>
        <dbReference type="SAM" id="MobiDB-lite"/>
    </source>
</evidence>
<reference evidence="2 3" key="1">
    <citation type="submission" date="2019-07" db="EMBL/GenBank/DDBJ databases">
        <title>Genome sequencing of the stress-tolerant strain Azospirillum brasilense Az19.</title>
        <authorList>
            <person name="Maroniche G.A."/>
            <person name="Garcia J.E."/>
            <person name="Pagnussat L."/>
            <person name="Amenta M."/>
            <person name="Creus C.M."/>
        </authorList>
    </citation>
    <scope>NUCLEOTIDE SEQUENCE [LARGE SCALE GENOMIC DNA]</scope>
    <source>
        <strain evidence="2 3">Az19</strain>
    </source>
</reference>